<keyword id="KW-0903">Direct protein sequencing</keyword>
<accession>Q9R4S7</accession>
<dbReference type="AlphaFoldDB" id="Q9R4S7"/>
<sequence>LNLIPATGSAAGLQELASGGVDIVLSSLPETDALR</sequence>
<proteinExistence type="evidence at protein level"/>
<organism>
    <name type="scientific">Cereibacter sphaeroides</name>
    <name type="common">Rhodobacter sphaeroides</name>
    <dbReference type="NCBI Taxonomy" id="1063"/>
    <lineage>
        <taxon>Bacteria</taxon>
        <taxon>Pseudomonadati</taxon>
        <taxon>Pseudomonadota</taxon>
        <taxon>Alphaproteobacteria</taxon>
        <taxon>Rhodobacterales</taxon>
        <taxon>Paracoccaceae</taxon>
        <taxon>Cereibacter</taxon>
    </lineage>
</organism>
<protein>
    <submittedName>
        <fullName>Periplasmic protein 5</fullName>
    </submittedName>
</protein>
<name>Q9R4S7_CERSP</name>
<reference key="1">
    <citation type="journal article" date="1994" name="Arch. Microbiol.">
        <title>Induction by nitrate of cytoplasmic and periplasmic proteins in the photodenitrifier Rhodobacter sphaeroides forma sp. denitrificans under anaerobic or aerobic condition.</title>
        <authorList>
            <person name="Sabaty M."/>
            <person name="Gagnon J."/>
            <person name="Vermeglio A."/>
        </authorList>
    </citation>
    <scope>PROTEIN SEQUENCE</scope>
</reference>